<dbReference type="InterPro" id="IPR029044">
    <property type="entry name" value="Nucleotide-diphossugar_trans"/>
</dbReference>
<evidence type="ECO:0000313" key="5">
    <source>
        <dbReference type="Proteomes" id="UP000823598"/>
    </source>
</evidence>
<dbReference type="Gene3D" id="3.90.550.10">
    <property type="entry name" value="Spore Coat Polysaccharide Biosynthesis Protein SpsA, Chain A"/>
    <property type="match status" value="1"/>
</dbReference>
<evidence type="ECO:0000256" key="2">
    <source>
        <dbReference type="ARBA" id="ARBA00022679"/>
    </source>
</evidence>
<evidence type="ECO:0000259" key="3">
    <source>
        <dbReference type="Pfam" id="PF00535"/>
    </source>
</evidence>
<dbReference type="EMBL" id="JADIMC010000054">
    <property type="protein sequence ID" value="MBO8476282.1"/>
    <property type="molecule type" value="Genomic_DNA"/>
</dbReference>
<proteinExistence type="predicted"/>
<dbReference type="GO" id="GO:0016758">
    <property type="term" value="F:hexosyltransferase activity"/>
    <property type="evidence" value="ECO:0007669"/>
    <property type="project" value="UniProtKB-ARBA"/>
</dbReference>
<reference evidence="4" key="1">
    <citation type="submission" date="2020-10" db="EMBL/GenBank/DDBJ databases">
        <authorList>
            <person name="Gilroy R."/>
        </authorList>
    </citation>
    <scope>NUCLEOTIDE SEQUENCE</scope>
    <source>
        <strain evidence="4">6919</strain>
    </source>
</reference>
<evidence type="ECO:0000256" key="1">
    <source>
        <dbReference type="ARBA" id="ARBA00022676"/>
    </source>
</evidence>
<dbReference type="PANTHER" id="PTHR22916">
    <property type="entry name" value="GLYCOSYLTRANSFERASE"/>
    <property type="match status" value="1"/>
</dbReference>
<organism evidence="4 5">
    <name type="scientific">Candidatus Limisoma faecipullorum</name>
    <dbReference type="NCBI Taxonomy" id="2840854"/>
    <lineage>
        <taxon>Bacteria</taxon>
        <taxon>Pseudomonadati</taxon>
        <taxon>Bacteroidota</taxon>
        <taxon>Bacteroidia</taxon>
        <taxon>Bacteroidales</taxon>
        <taxon>Candidatus Limisoma</taxon>
    </lineage>
</organism>
<protein>
    <submittedName>
        <fullName evidence="4">Glycosyltransferase</fullName>
    </submittedName>
</protein>
<dbReference type="SUPFAM" id="SSF53448">
    <property type="entry name" value="Nucleotide-diphospho-sugar transferases"/>
    <property type="match status" value="1"/>
</dbReference>
<name>A0A9D9NK32_9BACT</name>
<accession>A0A9D9NK32</accession>
<feature type="domain" description="Glycosyltransferase 2-like" evidence="3">
    <location>
        <begin position="3"/>
        <end position="100"/>
    </location>
</feature>
<dbReference type="InterPro" id="IPR001173">
    <property type="entry name" value="Glyco_trans_2-like"/>
</dbReference>
<keyword evidence="2" id="KW-0808">Transferase</keyword>
<evidence type="ECO:0000313" key="4">
    <source>
        <dbReference type="EMBL" id="MBO8476282.1"/>
    </source>
</evidence>
<sequence>MVSVIVPIYNSEKYLKRCVDSILSQTFSDFELLLVDDGSTDGSGSICDEYSVKDSRVRVFHKENGGVSSARNLGLDNARGEWITFVDSDDYLEESFLAELSVFEDVDWVVSGVSFVNNGVVFVPPLIEKIRVDVDLPLIDSQLSKDYFRTPWAKLYKHSIILQNNLRFDSCLYIGEDTEFNLRYMQSVECVGFSSEALYCYNDDEKQPYKYVMNPESYQRHISLLLEDLDVLSRKYCYEFPVLRGSLKGYFKGLLFLHLSGLRKYASFKKEAISFRKYGCIWYEASKLNELFKTCIIKYLPFLAYAYFKRLNDR</sequence>
<comment type="caution">
    <text evidence="4">The sequence shown here is derived from an EMBL/GenBank/DDBJ whole genome shotgun (WGS) entry which is preliminary data.</text>
</comment>
<reference evidence="4" key="2">
    <citation type="journal article" date="2021" name="PeerJ">
        <title>Extensive microbial diversity within the chicken gut microbiome revealed by metagenomics and culture.</title>
        <authorList>
            <person name="Gilroy R."/>
            <person name="Ravi A."/>
            <person name="Getino M."/>
            <person name="Pursley I."/>
            <person name="Horton D.L."/>
            <person name="Alikhan N.F."/>
            <person name="Baker D."/>
            <person name="Gharbi K."/>
            <person name="Hall N."/>
            <person name="Watson M."/>
            <person name="Adriaenssens E.M."/>
            <person name="Foster-Nyarko E."/>
            <person name="Jarju S."/>
            <person name="Secka A."/>
            <person name="Antonio M."/>
            <person name="Oren A."/>
            <person name="Chaudhuri R.R."/>
            <person name="La Ragione R."/>
            <person name="Hildebrand F."/>
            <person name="Pallen M.J."/>
        </authorList>
    </citation>
    <scope>NUCLEOTIDE SEQUENCE</scope>
    <source>
        <strain evidence="4">6919</strain>
    </source>
</reference>
<dbReference type="CDD" id="cd00761">
    <property type="entry name" value="Glyco_tranf_GTA_type"/>
    <property type="match status" value="1"/>
</dbReference>
<dbReference type="AlphaFoldDB" id="A0A9D9NK32"/>
<keyword evidence="1" id="KW-0328">Glycosyltransferase</keyword>
<gene>
    <name evidence="4" type="ORF">IAB88_04750</name>
</gene>
<dbReference type="Proteomes" id="UP000823598">
    <property type="component" value="Unassembled WGS sequence"/>
</dbReference>
<dbReference type="Pfam" id="PF00535">
    <property type="entry name" value="Glycos_transf_2"/>
    <property type="match status" value="1"/>
</dbReference>
<dbReference type="PANTHER" id="PTHR22916:SF51">
    <property type="entry name" value="GLYCOSYLTRANSFERASE EPSH-RELATED"/>
    <property type="match status" value="1"/>
</dbReference>